<evidence type="ECO:0000256" key="7">
    <source>
        <dbReference type="ARBA" id="ARBA00048037"/>
    </source>
</evidence>
<evidence type="ECO:0000313" key="10">
    <source>
        <dbReference type="Proteomes" id="UP000662904"/>
    </source>
</evidence>
<dbReference type="PANTHER" id="PTHR12561">
    <property type="entry name" value="LIPOATE-PROTEIN LIGASE"/>
    <property type="match status" value="1"/>
</dbReference>
<dbReference type="Gene3D" id="3.30.390.50">
    <property type="entry name" value="CO dehydrogenase flavoprotein, C-terminal domain"/>
    <property type="match status" value="1"/>
</dbReference>
<keyword evidence="10" id="KW-1185">Reference proteome</keyword>
<dbReference type="SUPFAM" id="SSF82649">
    <property type="entry name" value="SufE/NifU"/>
    <property type="match status" value="1"/>
</dbReference>
<evidence type="ECO:0000256" key="4">
    <source>
        <dbReference type="ARBA" id="ARBA00022598"/>
    </source>
</evidence>
<keyword evidence="4 9" id="KW-0436">Ligase</keyword>
<dbReference type="EMBL" id="CP059066">
    <property type="protein sequence ID" value="QSQ08507.1"/>
    <property type="molecule type" value="Genomic_DNA"/>
</dbReference>
<dbReference type="InterPro" id="IPR004562">
    <property type="entry name" value="LipoylTrfase_LipoateP_Ligase"/>
</dbReference>
<name>A0A8A0RM16_9FIRM</name>
<dbReference type="EC" id="6.3.1.20" evidence="3"/>
<dbReference type="AlphaFoldDB" id="A0A8A0RM16"/>
<comment type="pathway">
    <text evidence="1">Protein modification; protein lipoylation via exogenous pathway; protein N(6)-(lipoyl)lysine from lipoate: step 2/2.</text>
</comment>
<comment type="pathway">
    <text evidence="2">Protein modification; protein lipoylation via exogenous pathway; protein N(6)-(lipoyl)lysine from lipoate: step 1/2.</text>
</comment>
<dbReference type="Pfam" id="PF10437">
    <property type="entry name" value="Lip_prot_lig_C"/>
    <property type="match status" value="1"/>
</dbReference>
<comment type="catalytic activity">
    <reaction evidence="7">
        <text>L-lysyl-[lipoyl-carrier protein] + (R)-lipoate + ATP = N(6)-[(R)-lipoyl]-L-lysyl-[lipoyl-carrier protein] + AMP + diphosphate + H(+)</text>
        <dbReference type="Rhea" id="RHEA:49288"/>
        <dbReference type="Rhea" id="RHEA-COMP:10500"/>
        <dbReference type="Rhea" id="RHEA-COMP:10502"/>
        <dbReference type="ChEBI" id="CHEBI:15378"/>
        <dbReference type="ChEBI" id="CHEBI:29969"/>
        <dbReference type="ChEBI" id="CHEBI:30616"/>
        <dbReference type="ChEBI" id="CHEBI:33019"/>
        <dbReference type="ChEBI" id="CHEBI:83088"/>
        <dbReference type="ChEBI" id="CHEBI:83099"/>
        <dbReference type="ChEBI" id="CHEBI:456215"/>
        <dbReference type="EC" id="6.3.1.20"/>
    </reaction>
</comment>
<dbReference type="InterPro" id="IPR019491">
    <property type="entry name" value="Lipoate_protein_ligase_C"/>
</dbReference>
<sequence length="330" mass="37838">MIYIPNDSANPYYNLAFEEYVLNNMDPGEDYVLLWQNAPAVIVGKFQNTIEEINTKFIKERGIKVVRRMSGGGAVYHDPGNLNFTFIVKRNPNKLLDFKEFTASIIETLKALGINAEFNSRNDLTIDGKKFSGNAQYVTKNRLLHHGTLLFNSNLDDLEKALNVSNDKIESKGIKSIRSRVTNISDYLKRDIDIQEFKTLLLKNIFAGGEIKTYYLNPEDKAGINELVKTKYGTWEWNYGESPEYNLKRSKRFNSGKVELMLYVKDGIIRECRIYGDFFGMGDISDIEHLLTGRKFKEEDIRSALAVLETVDIRHYFGGIALSELMELFC</sequence>
<dbReference type="SUPFAM" id="SSF55681">
    <property type="entry name" value="Class II aaRS and biotin synthetases"/>
    <property type="match status" value="1"/>
</dbReference>
<evidence type="ECO:0000256" key="3">
    <source>
        <dbReference type="ARBA" id="ARBA00012367"/>
    </source>
</evidence>
<dbReference type="GO" id="GO:0009249">
    <property type="term" value="P:protein lipoylation"/>
    <property type="evidence" value="ECO:0007669"/>
    <property type="project" value="InterPro"/>
</dbReference>
<dbReference type="Pfam" id="PF21948">
    <property type="entry name" value="LplA-B_cat"/>
    <property type="match status" value="1"/>
</dbReference>
<evidence type="ECO:0000256" key="2">
    <source>
        <dbReference type="ARBA" id="ARBA00005124"/>
    </source>
</evidence>
<evidence type="ECO:0000256" key="1">
    <source>
        <dbReference type="ARBA" id="ARBA00005085"/>
    </source>
</evidence>
<accession>A0A8A0RM16</accession>
<protein>
    <recommendedName>
        <fullName evidence="3">lipoate--protein ligase</fullName>
        <ecNumber evidence="3">6.3.1.20</ecNumber>
    </recommendedName>
</protein>
<dbReference type="PANTHER" id="PTHR12561:SF3">
    <property type="entry name" value="LIPOYLTRANSFERASE 1, MITOCHONDRIAL"/>
    <property type="match status" value="1"/>
</dbReference>
<dbReference type="InterPro" id="IPR004143">
    <property type="entry name" value="BPL_LPL_catalytic"/>
</dbReference>
<evidence type="ECO:0000256" key="5">
    <source>
        <dbReference type="ARBA" id="ARBA00022741"/>
    </source>
</evidence>
<dbReference type="CDD" id="cd16443">
    <property type="entry name" value="LplA"/>
    <property type="match status" value="1"/>
</dbReference>
<dbReference type="FunFam" id="3.30.930.10:FF:000072">
    <property type="entry name" value="Lipoate--protein ligase"/>
    <property type="match status" value="1"/>
</dbReference>
<evidence type="ECO:0000256" key="6">
    <source>
        <dbReference type="ARBA" id="ARBA00022840"/>
    </source>
</evidence>
<keyword evidence="6" id="KW-0067">ATP-binding</keyword>
<dbReference type="GO" id="GO:0016979">
    <property type="term" value="F:lipoate-protein ligase activity"/>
    <property type="evidence" value="ECO:0007669"/>
    <property type="project" value="UniProtKB-EC"/>
</dbReference>
<organism evidence="9 10">
    <name type="scientific">Koleobacter methoxysyntrophicus</name>
    <dbReference type="NCBI Taxonomy" id="2751313"/>
    <lineage>
        <taxon>Bacteria</taxon>
        <taxon>Bacillati</taxon>
        <taxon>Bacillota</taxon>
        <taxon>Clostridia</taxon>
        <taxon>Koleobacterales</taxon>
        <taxon>Koleobacteraceae</taxon>
        <taxon>Koleobacter</taxon>
    </lineage>
</organism>
<dbReference type="GO" id="GO:0017118">
    <property type="term" value="F:lipoyltransferase activity"/>
    <property type="evidence" value="ECO:0007669"/>
    <property type="project" value="TreeGrafter"/>
</dbReference>
<dbReference type="InterPro" id="IPR045864">
    <property type="entry name" value="aa-tRNA-synth_II/BPL/LPL"/>
</dbReference>
<dbReference type="PROSITE" id="PS51733">
    <property type="entry name" value="BPL_LPL_CATALYTIC"/>
    <property type="match status" value="1"/>
</dbReference>
<feature type="domain" description="BPL/LPL catalytic" evidence="8">
    <location>
        <begin position="26"/>
        <end position="213"/>
    </location>
</feature>
<keyword evidence="5" id="KW-0547">Nucleotide-binding</keyword>
<dbReference type="GO" id="GO:0005737">
    <property type="term" value="C:cytoplasm"/>
    <property type="evidence" value="ECO:0007669"/>
    <property type="project" value="TreeGrafter"/>
</dbReference>
<dbReference type="RefSeq" id="WP_206708718.1">
    <property type="nucleotide sequence ID" value="NZ_CP059066.1"/>
</dbReference>
<gene>
    <name evidence="9" type="primary">lplJ</name>
    <name evidence="9" type="ORF">H0A61_00834</name>
</gene>
<reference evidence="9" key="1">
    <citation type="submission" date="2020-07" db="EMBL/GenBank/DDBJ databases">
        <title>Koleobacter methoxysyntrophicus gen. nov., sp. nov., a novel anaerobic bacterium isolated from deep subsurface oil field and proposal of Koleobacterales ord. nov. in the phylum Firmicutes.</title>
        <authorList>
            <person name="Sakamoto S."/>
            <person name="Tamaki H."/>
        </authorList>
    </citation>
    <scope>NUCLEOTIDE SEQUENCE</scope>
    <source>
        <strain evidence="9">NRmbB1</strain>
    </source>
</reference>
<evidence type="ECO:0000313" key="9">
    <source>
        <dbReference type="EMBL" id="QSQ08507.1"/>
    </source>
</evidence>
<dbReference type="GO" id="GO:0005524">
    <property type="term" value="F:ATP binding"/>
    <property type="evidence" value="ECO:0007669"/>
    <property type="project" value="UniProtKB-KW"/>
</dbReference>
<dbReference type="KEGG" id="kme:H0A61_00834"/>
<dbReference type="Gene3D" id="3.30.930.10">
    <property type="entry name" value="Bira Bifunctional Protein, Domain 2"/>
    <property type="match status" value="1"/>
</dbReference>
<evidence type="ECO:0000259" key="8">
    <source>
        <dbReference type="PROSITE" id="PS51733"/>
    </source>
</evidence>
<dbReference type="NCBIfam" id="TIGR00545">
    <property type="entry name" value="lipoyltrans"/>
    <property type="match status" value="1"/>
</dbReference>
<dbReference type="UniPathway" id="UPA00537">
    <property type="reaction ID" value="UER00594"/>
</dbReference>
<proteinExistence type="predicted"/>
<dbReference type="Proteomes" id="UP000662904">
    <property type="component" value="Chromosome"/>
</dbReference>